<feature type="compositionally biased region" description="Low complexity" evidence="9">
    <location>
        <begin position="417"/>
        <end position="434"/>
    </location>
</feature>
<dbReference type="InterPro" id="IPR002641">
    <property type="entry name" value="PNPLA_dom"/>
</dbReference>
<keyword evidence="5 8" id="KW-0443">Lipid metabolism</keyword>
<evidence type="ECO:0000259" key="10">
    <source>
        <dbReference type="PROSITE" id="PS51635"/>
    </source>
</evidence>
<dbReference type="Pfam" id="PF01734">
    <property type="entry name" value="Patatin"/>
    <property type="match status" value="2"/>
</dbReference>
<accession>A0A835B0J6</accession>
<dbReference type="GO" id="GO:0016042">
    <property type="term" value="P:lipid catabolic process"/>
    <property type="evidence" value="ECO:0007669"/>
    <property type="project" value="UniProtKB-KW"/>
</dbReference>
<comment type="domain">
    <text evidence="8">The nitrogen atoms of the two glycine residues in the GGXR motif define the oxyanion hole, and stabilize the oxyanion that forms during the nucleophilic attack by the catalytic serine during substrate cleavage.</text>
</comment>
<dbReference type="PROSITE" id="PS51635">
    <property type="entry name" value="PNPLA"/>
    <property type="match status" value="2"/>
</dbReference>
<reference evidence="11" key="1">
    <citation type="submission" date="2020-07" db="EMBL/GenBank/DDBJ databases">
        <title>Genome sequence and genetic diversity analysis of an under-domesticated orphan crop, white fonio (Digitaria exilis).</title>
        <authorList>
            <person name="Bennetzen J.L."/>
            <person name="Chen S."/>
            <person name="Ma X."/>
            <person name="Wang X."/>
            <person name="Yssel A.E.J."/>
            <person name="Chaluvadi S.R."/>
            <person name="Johnson M."/>
            <person name="Gangashetty P."/>
            <person name="Hamidou F."/>
            <person name="Sanogo M.D."/>
            <person name="Zwaenepoel A."/>
            <person name="Wallace J."/>
            <person name="Van De Peer Y."/>
            <person name="Van Deynze A."/>
        </authorList>
    </citation>
    <scope>NUCLEOTIDE SEQUENCE</scope>
    <source>
        <tissue evidence="11">Leaves</tissue>
    </source>
</reference>
<dbReference type="InterPro" id="IPR016035">
    <property type="entry name" value="Acyl_Trfase/lysoPLipase"/>
</dbReference>
<dbReference type="PANTHER" id="PTHR32241:SF9">
    <property type="entry name" value="OS03G0416400 PROTEIN"/>
    <property type="match status" value="1"/>
</dbReference>
<dbReference type="GO" id="GO:0006952">
    <property type="term" value="P:defense response"/>
    <property type="evidence" value="ECO:0007669"/>
    <property type="project" value="UniProtKB-KW"/>
</dbReference>
<comment type="caution">
    <text evidence="11">The sequence shown here is derived from an EMBL/GenBank/DDBJ whole genome shotgun (WGS) entry which is preliminary data.</text>
</comment>
<dbReference type="OrthoDB" id="630895at2759"/>
<keyword evidence="4 8" id="KW-0442">Lipid degradation</keyword>
<evidence type="ECO:0000256" key="6">
    <source>
        <dbReference type="ARBA" id="ARBA00025642"/>
    </source>
</evidence>
<keyword evidence="2 8" id="KW-0378">Hydrolase</keyword>
<evidence type="ECO:0000256" key="2">
    <source>
        <dbReference type="ARBA" id="ARBA00022801"/>
    </source>
</evidence>
<dbReference type="Proteomes" id="UP000636709">
    <property type="component" value="Unassembled WGS sequence"/>
</dbReference>
<sequence>MEAYAAAASPPTLAMGVEKLSYEIFSLLESKFLFGAGCLSSVPGTPAKAFLDGGRVRVLSIDGCGAGAEDALLAAAALARIETQLREQTGDPDARVAEFFDLAAGAGAGGVLAAMVFLRGPDGRPRYSAQGALALVASSVGRKEKGWVSSRRGRWAKMFRGGSRSGGNRVFQHVFGDATLRDTVAPLLVPCYDLAKAAPFVFSRADAVESDAFDFRLTDVCAATCAAGGSVASVRSVDGCTAIAAASGGVAAMGNPAAAAITHVLHNKQEFPLAAGVEDILVLSIGTGSSATISSGLNTPIPTQRDLARLTAEGVADMVDESVAMAFGHACGSNYVRIQAGKASTPVEAETAVAAAGAMLAQRNVESVLFRGRRLSERTNAEKVDAAAVELVKEQERRRRSPLPNVAIKQVGTPRLSSATTSSSGSATARTASTMPSPASWDSRRGYAGHVPVEVSWWLRGRRLSSCGALGAGSRGRDTRPARPFRSSRQKGQKVEWPHEPTHPSASPTNNPYVRARVRWSQTKGQTLPCELQLYAQEAKISPSPRPHGHGRQRPRLCWQHTGIYQLYPHLFCDWFLVPTSSEFRSKPGIQASSADALRARGSRRGRPSSKRTCPLYLRRCTEAAASGNASAGDRRRSAAVSPIPIASLRTLVRCLILPGVRIEVGPTRQRSFAVGCVRAATHPALPATFAFRVAPDRTVDPNSDGNRTSGCSARAGSLYKRLGSEWTTTRPPSRFPSLATSPRMTAMGADKLSHQLFSLLESKFLFGAGAGCLSSGPGTPARAFLDGGRVRVLAIDGCGAGAEDALLAAAALARLEIQLREQTGDPDARVADFFDLAAGAGAGGVLAAMLFLRGPDGRPRYSAQEALAFVSASVGRKEKDWGHRRGRWAKIFRGGSRSGGERVFQSVFGDATLRDTVAPLLVPCYDLATAAPFVFSRADAVECDGFDFRLRDVCAATCSVGREPVAIRSVDGLTSIAAASAGVAAMGNPAAAAITHVLHNKQEFPLATSVEDILVLSIGAGASSMVSGGSNTPMPTRRSPSPRDLARVTAEGVADMVDESLAMAFGYTCGSNYVRIKAMTAPLHAGNAAAAAGAMLAQRNVESALFRGRRLSERTNAEKVDALAAELVKEQERRRRSPLPNVAIKQVGTPRLSSATTSSSGTSTAARTASTMPSPASWDFRR</sequence>
<comment type="function">
    <text evidence="8">Lipolytic acyl hydrolase (LAH).</text>
</comment>
<dbReference type="PANTHER" id="PTHR32241">
    <property type="entry name" value="PATATIN-LIKE PROTEIN 6"/>
    <property type="match status" value="1"/>
</dbReference>
<keyword evidence="3" id="KW-0611">Plant defense</keyword>
<name>A0A835B0J6_9POAL</name>
<evidence type="ECO:0000256" key="1">
    <source>
        <dbReference type="ARBA" id="ARBA00010240"/>
    </source>
</evidence>
<dbReference type="AlphaFoldDB" id="A0A835B0J6"/>
<organism evidence="11 12">
    <name type="scientific">Digitaria exilis</name>
    <dbReference type="NCBI Taxonomy" id="1010633"/>
    <lineage>
        <taxon>Eukaryota</taxon>
        <taxon>Viridiplantae</taxon>
        <taxon>Streptophyta</taxon>
        <taxon>Embryophyta</taxon>
        <taxon>Tracheophyta</taxon>
        <taxon>Spermatophyta</taxon>
        <taxon>Magnoliopsida</taxon>
        <taxon>Liliopsida</taxon>
        <taxon>Poales</taxon>
        <taxon>Poaceae</taxon>
        <taxon>PACMAD clade</taxon>
        <taxon>Panicoideae</taxon>
        <taxon>Panicodae</taxon>
        <taxon>Paniceae</taxon>
        <taxon>Anthephorinae</taxon>
        <taxon>Digitaria</taxon>
    </lineage>
</organism>
<dbReference type="EMBL" id="JACEFO010002105">
    <property type="protein sequence ID" value="KAF8683046.1"/>
    <property type="molecule type" value="Genomic_DNA"/>
</dbReference>
<feature type="domain" description="PNPLA" evidence="10">
    <location>
        <begin position="794"/>
        <end position="995"/>
    </location>
</feature>
<evidence type="ECO:0000256" key="9">
    <source>
        <dbReference type="SAM" id="MobiDB-lite"/>
    </source>
</evidence>
<comment type="similarity">
    <text evidence="1 8">Belongs to the patatin family.</text>
</comment>
<feature type="domain" description="PNPLA" evidence="10">
    <location>
        <begin position="59"/>
        <end position="261"/>
    </location>
</feature>
<comment type="caution">
    <text evidence="7">Lacks conserved residue(s) required for the propagation of feature annotation.</text>
</comment>
<dbReference type="EC" id="3.1.1.-" evidence="8"/>
<keyword evidence="12" id="KW-1185">Reference proteome</keyword>
<feature type="region of interest" description="Disordered" evidence="9">
    <location>
        <begin position="1132"/>
        <end position="1183"/>
    </location>
</feature>
<gene>
    <name evidence="11" type="ORF">HU200_045030</name>
</gene>
<evidence type="ECO:0000256" key="3">
    <source>
        <dbReference type="ARBA" id="ARBA00022821"/>
    </source>
</evidence>
<protein>
    <recommendedName>
        <fullName evidence="8">Patatin</fullName>
        <ecNumber evidence="8">3.1.1.-</ecNumber>
    </recommendedName>
</protein>
<evidence type="ECO:0000313" key="11">
    <source>
        <dbReference type="EMBL" id="KAF8683046.1"/>
    </source>
</evidence>
<proteinExistence type="inferred from homology"/>
<feature type="region of interest" description="Disordered" evidence="9">
    <location>
        <begin position="468"/>
        <end position="513"/>
    </location>
</feature>
<dbReference type="GO" id="GO:0016787">
    <property type="term" value="F:hydrolase activity"/>
    <property type="evidence" value="ECO:0007669"/>
    <property type="project" value="UniProtKB-KW"/>
</dbReference>
<evidence type="ECO:0000256" key="4">
    <source>
        <dbReference type="ARBA" id="ARBA00022963"/>
    </source>
</evidence>
<feature type="compositionally biased region" description="Basic residues" evidence="9">
    <location>
        <begin position="601"/>
        <end position="610"/>
    </location>
</feature>
<feature type="compositionally biased region" description="Basic and acidic residues" evidence="9">
    <location>
        <begin position="493"/>
        <end position="502"/>
    </location>
</feature>
<feature type="region of interest" description="Disordered" evidence="9">
    <location>
        <begin position="394"/>
        <end position="445"/>
    </location>
</feature>
<evidence type="ECO:0000256" key="8">
    <source>
        <dbReference type="RuleBase" id="RU361262"/>
    </source>
</evidence>
<evidence type="ECO:0000256" key="7">
    <source>
        <dbReference type="PROSITE-ProRule" id="PRU01161"/>
    </source>
</evidence>
<comment type="function">
    <text evidence="6">Possesses non-specific lipolytic acyl hydrolase (LAH) activity. Hydrolyzes phospholipids as well as galactolipids. May play a role in disease resistance.</text>
</comment>
<evidence type="ECO:0000256" key="5">
    <source>
        <dbReference type="ARBA" id="ARBA00023098"/>
    </source>
</evidence>
<evidence type="ECO:0000313" key="12">
    <source>
        <dbReference type="Proteomes" id="UP000636709"/>
    </source>
</evidence>
<dbReference type="Gene3D" id="3.40.1090.10">
    <property type="entry name" value="Cytosolic phospholipase A2 catalytic domain"/>
    <property type="match status" value="2"/>
</dbReference>
<dbReference type="SUPFAM" id="SSF52151">
    <property type="entry name" value="FabD/lysophospholipase-like"/>
    <property type="match status" value="2"/>
</dbReference>
<feature type="region of interest" description="Disordered" evidence="9">
    <location>
        <begin position="591"/>
        <end position="610"/>
    </location>
</feature>
<feature type="compositionally biased region" description="Low complexity" evidence="9">
    <location>
        <begin position="1154"/>
        <end position="1183"/>
    </location>
</feature>